<evidence type="ECO:0000256" key="8">
    <source>
        <dbReference type="ARBA" id="ARBA00023004"/>
    </source>
</evidence>
<dbReference type="Pfam" id="PF07715">
    <property type="entry name" value="Plug"/>
    <property type="match status" value="1"/>
</dbReference>
<gene>
    <name evidence="20" type="ORF">ACFO6Q_10815</name>
</gene>
<dbReference type="PANTHER" id="PTHR32552">
    <property type="entry name" value="FERRICHROME IRON RECEPTOR-RELATED"/>
    <property type="match status" value="1"/>
</dbReference>
<protein>
    <submittedName>
        <fullName evidence="20">TonB-dependent siderophore receptor</fullName>
    </submittedName>
</protein>
<evidence type="ECO:0000259" key="19">
    <source>
        <dbReference type="Pfam" id="PF07715"/>
    </source>
</evidence>
<feature type="region of interest" description="Disordered" evidence="16">
    <location>
        <begin position="347"/>
        <end position="368"/>
    </location>
</feature>
<feature type="domain" description="TonB-dependent receptor plug" evidence="19">
    <location>
        <begin position="74"/>
        <end position="179"/>
    </location>
</feature>
<evidence type="ECO:0000256" key="12">
    <source>
        <dbReference type="ARBA" id="ARBA00023170"/>
    </source>
</evidence>
<dbReference type="InterPro" id="IPR037066">
    <property type="entry name" value="Plug_dom_sf"/>
</dbReference>
<dbReference type="InterPro" id="IPR012910">
    <property type="entry name" value="Plug_dom"/>
</dbReference>
<keyword evidence="8" id="KW-0408">Iron</keyword>
<dbReference type="PROSITE" id="PS52016">
    <property type="entry name" value="TONB_DEPENDENT_REC_3"/>
    <property type="match status" value="1"/>
</dbReference>
<dbReference type="Proteomes" id="UP001595886">
    <property type="component" value="Unassembled WGS sequence"/>
</dbReference>
<feature type="domain" description="TonB-dependent receptor-like beta-barrel" evidence="18">
    <location>
        <begin position="251"/>
        <end position="723"/>
    </location>
</feature>
<proteinExistence type="inferred from homology"/>
<evidence type="ECO:0000259" key="18">
    <source>
        <dbReference type="Pfam" id="PF00593"/>
    </source>
</evidence>
<name>A0ABV9QZ86_9GAMM</name>
<dbReference type="PANTHER" id="PTHR32552:SF68">
    <property type="entry name" value="FERRICHROME OUTER MEMBRANE TRANSPORTER_PHAGE RECEPTOR"/>
    <property type="match status" value="1"/>
</dbReference>
<evidence type="ECO:0000256" key="11">
    <source>
        <dbReference type="ARBA" id="ARBA00023136"/>
    </source>
</evidence>
<dbReference type="InterPro" id="IPR039426">
    <property type="entry name" value="TonB-dep_rcpt-like"/>
</dbReference>
<dbReference type="SUPFAM" id="SSF56935">
    <property type="entry name" value="Porins"/>
    <property type="match status" value="1"/>
</dbReference>
<evidence type="ECO:0000256" key="15">
    <source>
        <dbReference type="RuleBase" id="RU003357"/>
    </source>
</evidence>
<dbReference type="NCBIfam" id="TIGR01783">
    <property type="entry name" value="TonB-siderophor"/>
    <property type="match status" value="1"/>
</dbReference>
<keyword evidence="21" id="KW-1185">Reference proteome</keyword>
<dbReference type="CDD" id="cd01347">
    <property type="entry name" value="ligand_gated_channel"/>
    <property type="match status" value="1"/>
</dbReference>
<reference evidence="21" key="1">
    <citation type="journal article" date="2019" name="Int. J. Syst. Evol. Microbiol.">
        <title>The Global Catalogue of Microorganisms (GCM) 10K type strain sequencing project: providing services to taxonomists for standard genome sequencing and annotation.</title>
        <authorList>
            <consortium name="The Broad Institute Genomics Platform"/>
            <consortium name="The Broad Institute Genome Sequencing Center for Infectious Disease"/>
            <person name="Wu L."/>
            <person name="Ma J."/>
        </authorList>
    </citation>
    <scope>NUCLEOTIDE SEQUENCE [LARGE SCALE GENOMIC DNA]</scope>
    <source>
        <strain evidence="21">CCUG 30340</strain>
    </source>
</reference>
<keyword evidence="9" id="KW-0406">Ion transport</keyword>
<keyword evidence="3 14" id="KW-0813">Transport</keyword>
<keyword evidence="7 17" id="KW-0732">Signal</keyword>
<keyword evidence="11 14" id="KW-0472">Membrane</keyword>
<evidence type="ECO:0000256" key="14">
    <source>
        <dbReference type="PROSITE-ProRule" id="PRU01360"/>
    </source>
</evidence>
<accession>A0ABV9QZ86</accession>
<dbReference type="InterPro" id="IPR010105">
    <property type="entry name" value="TonB_sidphr_rcpt"/>
</dbReference>
<dbReference type="Pfam" id="PF00593">
    <property type="entry name" value="TonB_dep_Rec_b-barrel"/>
    <property type="match status" value="1"/>
</dbReference>
<keyword evidence="6 14" id="KW-0812">Transmembrane</keyword>
<evidence type="ECO:0000256" key="4">
    <source>
        <dbReference type="ARBA" id="ARBA00022452"/>
    </source>
</evidence>
<evidence type="ECO:0000256" key="10">
    <source>
        <dbReference type="ARBA" id="ARBA00023077"/>
    </source>
</evidence>
<keyword evidence="13 14" id="KW-0998">Cell outer membrane</keyword>
<organism evidence="20 21">
    <name type="scientific">Dokdonella ginsengisoli</name>
    <dbReference type="NCBI Taxonomy" id="363846"/>
    <lineage>
        <taxon>Bacteria</taxon>
        <taxon>Pseudomonadati</taxon>
        <taxon>Pseudomonadota</taxon>
        <taxon>Gammaproteobacteria</taxon>
        <taxon>Lysobacterales</taxon>
        <taxon>Rhodanobacteraceae</taxon>
        <taxon>Dokdonella</taxon>
    </lineage>
</organism>
<feature type="chain" id="PRO_5046518179" evidence="17">
    <location>
        <begin position="33"/>
        <end position="754"/>
    </location>
</feature>
<comment type="similarity">
    <text evidence="2 14 15">Belongs to the TonB-dependent receptor family.</text>
</comment>
<feature type="signal peptide" evidence="17">
    <location>
        <begin position="1"/>
        <end position="32"/>
    </location>
</feature>
<dbReference type="EMBL" id="JBHSHD010000008">
    <property type="protein sequence ID" value="MFC4820819.1"/>
    <property type="molecule type" value="Genomic_DNA"/>
</dbReference>
<evidence type="ECO:0000256" key="7">
    <source>
        <dbReference type="ARBA" id="ARBA00022729"/>
    </source>
</evidence>
<evidence type="ECO:0000256" key="1">
    <source>
        <dbReference type="ARBA" id="ARBA00004571"/>
    </source>
</evidence>
<comment type="caution">
    <text evidence="20">The sequence shown here is derived from an EMBL/GenBank/DDBJ whole genome shotgun (WGS) entry which is preliminary data.</text>
</comment>
<comment type="subcellular location">
    <subcellularLocation>
        <location evidence="1 14">Cell outer membrane</location>
        <topology evidence="1 14">Multi-pass membrane protein</topology>
    </subcellularLocation>
</comment>
<evidence type="ECO:0000313" key="20">
    <source>
        <dbReference type="EMBL" id="MFC4820819.1"/>
    </source>
</evidence>
<evidence type="ECO:0000256" key="2">
    <source>
        <dbReference type="ARBA" id="ARBA00009810"/>
    </source>
</evidence>
<evidence type="ECO:0000256" key="6">
    <source>
        <dbReference type="ARBA" id="ARBA00022692"/>
    </source>
</evidence>
<dbReference type="InterPro" id="IPR000531">
    <property type="entry name" value="Beta-barrel_TonB"/>
</dbReference>
<keyword evidence="5" id="KW-0410">Iron transport</keyword>
<evidence type="ECO:0000313" key="21">
    <source>
        <dbReference type="Proteomes" id="UP001595886"/>
    </source>
</evidence>
<dbReference type="Gene3D" id="2.170.130.10">
    <property type="entry name" value="TonB-dependent receptor, plug domain"/>
    <property type="match status" value="1"/>
</dbReference>
<evidence type="ECO:0000256" key="13">
    <source>
        <dbReference type="ARBA" id="ARBA00023237"/>
    </source>
</evidence>
<keyword evidence="10 15" id="KW-0798">TonB box</keyword>
<evidence type="ECO:0000256" key="17">
    <source>
        <dbReference type="SAM" id="SignalP"/>
    </source>
</evidence>
<keyword evidence="12 20" id="KW-0675">Receptor</keyword>
<dbReference type="InterPro" id="IPR036942">
    <property type="entry name" value="Beta-barrel_TonB_sf"/>
</dbReference>
<evidence type="ECO:0000256" key="5">
    <source>
        <dbReference type="ARBA" id="ARBA00022496"/>
    </source>
</evidence>
<evidence type="ECO:0000256" key="9">
    <source>
        <dbReference type="ARBA" id="ARBA00023065"/>
    </source>
</evidence>
<dbReference type="RefSeq" id="WP_380020866.1">
    <property type="nucleotide sequence ID" value="NZ_JBHSHD010000008.1"/>
</dbReference>
<evidence type="ECO:0000256" key="3">
    <source>
        <dbReference type="ARBA" id="ARBA00022448"/>
    </source>
</evidence>
<evidence type="ECO:0000256" key="16">
    <source>
        <dbReference type="SAM" id="MobiDB-lite"/>
    </source>
</evidence>
<keyword evidence="4 14" id="KW-1134">Transmembrane beta strand</keyword>
<sequence length="754" mass="82227">MPINAFQGRPRLRRLRFAPLISSLLLSGVVAAAEPEPAADAPDAADSVQLDAVRVNAYRTTTHTSGATKTDTPIAETAKSVSVIAREEMDARGVTNLNEAMRYVAGVVLESTGNDNRYDDFRIRGFSAGSESPNVTLDGLRAPPIGGWNKTKFDSWNLDRVEVLKGPSAVMYGQVAPGGMVNQVSKTPTPDQQQVLQLGLDGYGTYSAAFDLGAGAGDDRHLFRLVGRYADGDTQIDTVEQKHWFLAPSYTWQIAEKTRLTLLGQYLKDDGGSTYQFLPMDGTLIPTPYGYMKNTTFIGEPAWDTWDRTIWSAGWLLEHAFNDTWTLSQSARHMHVDSLYRGIVTNGPLDPDGRTQKRRQVAGTGDADGDTIDTRLIGKFDTGMLAHTLLFGVDWGRGEQDNARLTYANPASIDIFNPVHTGPTGTLNSIGNSGTESTQTGAYLQDQIVLDKWRFTAGGRYDWFQDDSWSQACQGNGQCQPRSKTTRIKDEAFSGNAGVLYAFDSGFAPYLSYSESFQPSGYDSTNSYDGKPFDPVRGKQWEIGVKYQPANFDGLVTLAAYDLRQKGVAVPDTDHGTVCGPAGTTQCRIGHGETRVRGIELEARITPVEGFSVIGAASKMDSEYVRSANVYEGKDVEMVPDWIASLWGDYTFQSGALNGLGIATGVRYNGSSYIVGNSRSIAGGADRYPDKIPAYTLWDAALRYDLSRFTRANAMLSLNVSNIADKRFVSTCTGTSSCWYGSGRTAIATLRLGW</sequence>
<dbReference type="Gene3D" id="2.40.170.20">
    <property type="entry name" value="TonB-dependent receptor, beta-barrel domain"/>
    <property type="match status" value="1"/>
</dbReference>